<dbReference type="EMBL" id="JAAVJB010000030">
    <property type="protein sequence ID" value="NJP65938.1"/>
    <property type="molecule type" value="Genomic_DNA"/>
</dbReference>
<dbReference type="InterPro" id="IPR046115">
    <property type="entry name" value="DUF6052"/>
</dbReference>
<reference evidence="1 2" key="1">
    <citation type="submission" date="2020-03" db="EMBL/GenBank/DDBJ databases">
        <title>Draft genome of Streptomyces sp. ventii, isolated from the Axial Seamount in the Pacific Ocean, and resequencing of the two type strains Streptomyces lonarensis strain NCL 716 and Streptomyces bohaiensis strain 11A07.</title>
        <authorList>
            <person name="Loughran R.M."/>
            <person name="Pfannmuller K.M."/>
            <person name="Wasson B.J."/>
            <person name="Deadmond M.C."/>
            <person name="Paddock B.E."/>
            <person name="Koyack M.J."/>
            <person name="Gallegos D.A."/>
            <person name="Mitchell E.A."/>
            <person name="Ushijima B."/>
            <person name="Saw J.H."/>
            <person name="Mcphail K.L."/>
            <person name="Videau P."/>
        </authorList>
    </citation>
    <scope>NUCLEOTIDE SEQUENCE [LARGE SCALE GENOMIC DNA]</scope>
    <source>
        <strain evidence="2">5675061</strain>
    </source>
</reference>
<evidence type="ECO:0000313" key="2">
    <source>
        <dbReference type="Proteomes" id="UP000746503"/>
    </source>
</evidence>
<gene>
    <name evidence="1" type="ORF">HCJ92_06425</name>
</gene>
<proteinExistence type="predicted"/>
<protein>
    <recommendedName>
        <fullName evidence="3">DUF5133 domain-containing protein</fullName>
    </recommendedName>
</protein>
<evidence type="ECO:0000313" key="1">
    <source>
        <dbReference type="EMBL" id="NJP65938.1"/>
    </source>
</evidence>
<name>A0ABX1AKN3_9ACTN</name>
<evidence type="ECO:0008006" key="3">
    <source>
        <dbReference type="Google" id="ProtNLM"/>
    </source>
</evidence>
<organism evidence="1 2">
    <name type="scientific">Streptomyces spiramenti</name>
    <dbReference type="NCBI Taxonomy" id="2720606"/>
    <lineage>
        <taxon>Bacteria</taxon>
        <taxon>Bacillati</taxon>
        <taxon>Actinomycetota</taxon>
        <taxon>Actinomycetes</taxon>
        <taxon>Kitasatosporales</taxon>
        <taxon>Streptomycetaceae</taxon>
        <taxon>Streptomyces</taxon>
    </lineage>
</organism>
<dbReference type="Proteomes" id="UP000746503">
    <property type="component" value="Unassembled WGS sequence"/>
</dbReference>
<accession>A0ABX1AKN3</accession>
<dbReference type="Pfam" id="PF19522">
    <property type="entry name" value="DUF6052"/>
    <property type="match status" value="1"/>
</dbReference>
<dbReference type="RefSeq" id="WP_167932465.1">
    <property type="nucleotide sequence ID" value="NZ_JAAVJB010000030.1"/>
</dbReference>
<sequence length="70" mass="7464">MTNATPGLLTPEQEGDLVAAYRAVRRLAEGCEVPAVRAAVLAAEAELRLALDGQDLDCDYYVRPGRPPAP</sequence>
<comment type="caution">
    <text evidence="1">The sequence shown here is derived from an EMBL/GenBank/DDBJ whole genome shotgun (WGS) entry which is preliminary data.</text>
</comment>
<keyword evidence="2" id="KW-1185">Reference proteome</keyword>